<sequence>MFLTRQHLERVTLLPELMVRAWPHFTRSHMPSMFHIFSVYRRTTKSLPLREGTSLSRSKGLEVGAVSAYLCSCRVGSRNCSVIAILPWGNLTGVRVILRDPARWVLAWTNSRESTLETPISGDRF</sequence>
<accession>A0A3L6L039</accession>
<dbReference type="Proteomes" id="UP000266743">
    <property type="component" value="Chromosome 10"/>
</dbReference>
<reference evidence="1 2" key="1">
    <citation type="submission" date="2018-09" db="EMBL/GenBank/DDBJ databases">
        <title>whole genome sequence of T. equiperdum IVM-t1 strain.</title>
        <authorList>
            <person name="Suganuma K."/>
        </authorList>
    </citation>
    <scope>NUCLEOTIDE SEQUENCE [LARGE SCALE GENOMIC DNA]</scope>
    <source>
        <strain evidence="1 2">IVM-t1</strain>
    </source>
</reference>
<comment type="caution">
    <text evidence="1">The sequence shown here is derived from an EMBL/GenBank/DDBJ whole genome shotgun (WGS) entry which is preliminary data.</text>
</comment>
<organism evidence="1 2">
    <name type="scientific">Trypanosoma brucei equiperdum</name>
    <dbReference type="NCBI Taxonomy" id="630700"/>
    <lineage>
        <taxon>Eukaryota</taxon>
        <taxon>Discoba</taxon>
        <taxon>Euglenozoa</taxon>
        <taxon>Kinetoplastea</taxon>
        <taxon>Metakinetoplastina</taxon>
        <taxon>Trypanosomatida</taxon>
        <taxon>Trypanosomatidae</taxon>
        <taxon>Trypanosoma</taxon>
    </lineage>
</organism>
<evidence type="ECO:0000313" key="2">
    <source>
        <dbReference type="Proteomes" id="UP000266743"/>
    </source>
</evidence>
<dbReference type="AlphaFoldDB" id="A0A3L6L039"/>
<name>A0A3L6L039_9TRYP</name>
<proteinExistence type="predicted"/>
<dbReference type="EMBL" id="QSBY01000010">
    <property type="protein sequence ID" value="RHW68557.1"/>
    <property type="molecule type" value="Genomic_DNA"/>
</dbReference>
<evidence type="ECO:0000313" key="1">
    <source>
        <dbReference type="EMBL" id="RHW68557.1"/>
    </source>
</evidence>
<gene>
    <name evidence="1" type="ORF">DPX39_100070100</name>
</gene>
<protein>
    <submittedName>
        <fullName evidence="1">Uncharacterized protein</fullName>
    </submittedName>
</protein>